<sequence length="666" mass="72871">MNREWTAKTLPPELADTSQWRAVDDDALGETDRMRFLKYRAAIEAYLRTGKLAAVSMELGLPRNCIIRQMNRCVTLARDGKPYGWAALITGQRIGSYERKADLPVGRHETGGARAGAFLAFLLAHPEIKQKIDNLILKRTARGVVHEARITLKNIHAAFIANCEQAGITGRQYPLNSKTRARRSVERYASAVLQSESEEACRARFGAVARSHLNVGSGRQSSQMASAPYDVVGIDPHKIDCIGSVRIAGPKGPQRVAIERLWIVPAVDDHSRAILGYSVGIRTECSAGTIEQCIISAMSAWQPRTLKVPKMVYAPGAGLPSGRFPKLIGRAWAAMMVDNAAVHYSRAIAERARRRLGCAVNYGPVGHWEHRAALERVMRTLEAYGFQRLPSTMGSGPLDPAKDDPVRKAVGLGIDWEVLLDVIDVVIANYNTTPNEALGNRSPLSLLHDYVEAGSLEFLPRRLPPPVATVAELGITIETKIVRGKLQEGRRPYIEIDRVRYTSSILSNCFGLLGKKLRVHIRESNMCSVTAYHESGEMLGILHAQGAWGQTIHTREMRKHINALRDSGDLVVGYQDNPIVALLQYLGSQAHKDAEKKPMKISRNATKLAHAAEASGLPVVPQAASDAAQTSATPPILTVVPIVASSPGTSTLSTLVKPPQWKTVIR</sequence>
<dbReference type="Gene3D" id="3.30.420.10">
    <property type="entry name" value="Ribonuclease H-like superfamily/Ribonuclease H"/>
    <property type="match status" value="1"/>
</dbReference>
<dbReference type="AlphaFoldDB" id="A0A843S2E8"/>
<name>A0A843S2E8_9BURK</name>
<accession>A0A843S2E8</accession>
<dbReference type="RefSeq" id="WP_152801475.1">
    <property type="nucleotide sequence ID" value="NZ_WHUF01000001.1"/>
</dbReference>
<dbReference type="InterPro" id="IPR012337">
    <property type="entry name" value="RNaseH-like_sf"/>
</dbReference>
<dbReference type="GO" id="GO:0003676">
    <property type="term" value="F:nucleic acid binding"/>
    <property type="evidence" value="ECO:0007669"/>
    <property type="project" value="InterPro"/>
</dbReference>
<dbReference type="EMBL" id="WHUF01000001">
    <property type="protein sequence ID" value="MQA18435.1"/>
    <property type="molecule type" value="Genomic_DNA"/>
</dbReference>
<protein>
    <recommendedName>
        <fullName evidence="3">Integrase catalytic domain-containing protein</fullName>
    </recommendedName>
</protein>
<organism evidence="1 2">
    <name type="scientific">Rugamonas rivuli</name>
    <dbReference type="NCBI Taxonomy" id="2743358"/>
    <lineage>
        <taxon>Bacteria</taxon>
        <taxon>Pseudomonadati</taxon>
        <taxon>Pseudomonadota</taxon>
        <taxon>Betaproteobacteria</taxon>
        <taxon>Burkholderiales</taxon>
        <taxon>Oxalobacteraceae</taxon>
        <taxon>Telluria group</taxon>
        <taxon>Rugamonas</taxon>
    </lineage>
</organism>
<dbReference type="InterPro" id="IPR036397">
    <property type="entry name" value="RNaseH_sf"/>
</dbReference>
<dbReference type="SUPFAM" id="SSF53098">
    <property type="entry name" value="Ribonuclease H-like"/>
    <property type="match status" value="1"/>
</dbReference>
<dbReference type="Proteomes" id="UP000444318">
    <property type="component" value="Unassembled WGS sequence"/>
</dbReference>
<proteinExistence type="predicted"/>
<comment type="caution">
    <text evidence="1">The sequence shown here is derived from an EMBL/GenBank/DDBJ whole genome shotgun (WGS) entry which is preliminary data.</text>
</comment>
<evidence type="ECO:0000313" key="1">
    <source>
        <dbReference type="EMBL" id="MQA18435.1"/>
    </source>
</evidence>
<reference evidence="1 2" key="1">
    <citation type="submission" date="2019-10" db="EMBL/GenBank/DDBJ databases">
        <title>Two novel species isolated from a subtropical stream in China.</title>
        <authorList>
            <person name="Lu H."/>
        </authorList>
    </citation>
    <scope>NUCLEOTIDE SEQUENCE [LARGE SCALE GENOMIC DNA]</scope>
    <source>
        <strain evidence="1 2">FT103W</strain>
    </source>
</reference>
<keyword evidence="2" id="KW-1185">Reference proteome</keyword>
<evidence type="ECO:0008006" key="3">
    <source>
        <dbReference type="Google" id="ProtNLM"/>
    </source>
</evidence>
<gene>
    <name evidence="1" type="ORF">GEV01_02780</name>
</gene>
<evidence type="ECO:0000313" key="2">
    <source>
        <dbReference type="Proteomes" id="UP000444318"/>
    </source>
</evidence>